<evidence type="ECO:0008006" key="6">
    <source>
        <dbReference type="Google" id="ProtNLM"/>
    </source>
</evidence>
<evidence type="ECO:0000259" key="3">
    <source>
        <dbReference type="PROSITE" id="PS50879"/>
    </source>
</evidence>
<dbReference type="InterPro" id="IPR043502">
    <property type="entry name" value="DNA/RNA_pol_sf"/>
</dbReference>
<dbReference type="InterPro" id="IPR036691">
    <property type="entry name" value="Endo/exonu/phosph_ase_sf"/>
</dbReference>
<organism evidence="4 5">
    <name type="scientific">Puccinia graminis f. sp. tritici</name>
    <dbReference type="NCBI Taxonomy" id="56615"/>
    <lineage>
        <taxon>Eukaryota</taxon>
        <taxon>Fungi</taxon>
        <taxon>Dikarya</taxon>
        <taxon>Basidiomycota</taxon>
        <taxon>Pucciniomycotina</taxon>
        <taxon>Pucciniomycetes</taxon>
        <taxon>Pucciniales</taxon>
        <taxon>Pucciniaceae</taxon>
        <taxon>Puccinia</taxon>
    </lineage>
</organism>
<feature type="domain" description="RNase H type-1" evidence="3">
    <location>
        <begin position="1004"/>
        <end position="1143"/>
    </location>
</feature>
<dbReference type="PROSITE" id="PS50878">
    <property type="entry name" value="RT_POL"/>
    <property type="match status" value="1"/>
</dbReference>
<dbReference type="EMBL" id="VDEP01000108">
    <property type="protein sequence ID" value="KAA1130480.1"/>
    <property type="molecule type" value="Genomic_DNA"/>
</dbReference>
<proteinExistence type="predicted"/>
<dbReference type="InterPro" id="IPR000477">
    <property type="entry name" value="RT_dom"/>
</dbReference>
<evidence type="ECO:0000313" key="5">
    <source>
        <dbReference type="Proteomes" id="UP000325313"/>
    </source>
</evidence>
<evidence type="ECO:0000313" key="4">
    <source>
        <dbReference type="EMBL" id="KAA1130480.1"/>
    </source>
</evidence>
<dbReference type="GO" id="GO:0004523">
    <property type="term" value="F:RNA-DNA hybrid ribonuclease activity"/>
    <property type="evidence" value="ECO:0007669"/>
    <property type="project" value="InterPro"/>
</dbReference>
<dbReference type="SUPFAM" id="SSF53098">
    <property type="entry name" value="Ribonuclease H-like"/>
    <property type="match status" value="1"/>
</dbReference>
<dbReference type="InterPro" id="IPR012337">
    <property type="entry name" value="RNaseH-like_sf"/>
</dbReference>
<dbReference type="CDD" id="cd09276">
    <property type="entry name" value="Rnase_HI_RT_non_LTR"/>
    <property type="match status" value="1"/>
</dbReference>
<dbReference type="CDD" id="cd01650">
    <property type="entry name" value="RT_nLTR_like"/>
    <property type="match status" value="1"/>
</dbReference>
<dbReference type="SUPFAM" id="SSF56672">
    <property type="entry name" value="DNA/RNA polymerases"/>
    <property type="match status" value="1"/>
</dbReference>
<dbReference type="PANTHER" id="PTHR33481">
    <property type="entry name" value="REVERSE TRANSCRIPTASE"/>
    <property type="match status" value="1"/>
</dbReference>
<dbReference type="GO" id="GO:0003676">
    <property type="term" value="F:nucleic acid binding"/>
    <property type="evidence" value="ECO:0007669"/>
    <property type="project" value="InterPro"/>
</dbReference>
<dbReference type="PROSITE" id="PS50879">
    <property type="entry name" value="RNASE_H_1"/>
    <property type="match status" value="1"/>
</dbReference>
<dbReference type="InterPro" id="IPR036397">
    <property type="entry name" value="RNaseH_sf"/>
</dbReference>
<dbReference type="PANTHER" id="PTHR33481:SF1">
    <property type="entry name" value="ENDONUCLEASE_EXONUCLEASE_PHOSPHATASE DOMAIN-CONTAINING PROTEIN-RELATED"/>
    <property type="match status" value="1"/>
</dbReference>
<dbReference type="InterPro" id="IPR005135">
    <property type="entry name" value="Endo/exonuclease/phosphatase"/>
</dbReference>
<evidence type="ECO:0000256" key="1">
    <source>
        <dbReference type="SAM" id="MobiDB-lite"/>
    </source>
</evidence>
<dbReference type="Gene3D" id="3.30.420.10">
    <property type="entry name" value="Ribonuclease H-like superfamily/Ribonuclease H"/>
    <property type="match status" value="1"/>
</dbReference>
<dbReference type="SUPFAM" id="SSF56219">
    <property type="entry name" value="DNase I-like"/>
    <property type="match status" value="1"/>
</dbReference>
<reference evidence="4 5" key="1">
    <citation type="submission" date="2019-05" db="EMBL/GenBank/DDBJ databases">
        <title>Emergence of the Ug99 lineage of the wheat stem rust pathogen through somatic hybridization.</title>
        <authorList>
            <person name="Li F."/>
            <person name="Upadhyaya N.M."/>
            <person name="Sperschneider J."/>
            <person name="Matny O."/>
            <person name="Nguyen-Phuc H."/>
            <person name="Mago R."/>
            <person name="Raley C."/>
            <person name="Miller M.E."/>
            <person name="Silverstein K.A.T."/>
            <person name="Henningsen E."/>
            <person name="Hirsch C.D."/>
            <person name="Visser B."/>
            <person name="Pretorius Z.A."/>
            <person name="Steffenson B.J."/>
            <person name="Schwessinger B."/>
            <person name="Dodds P.N."/>
            <person name="Figueroa M."/>
        </authorList>
    </citation>
    <scope>NUCLEOTIDE SEQUENCE [LARGE SCALE GENOMIC DNA]</scope>
    <source>
        <strain evidence="4 5">Ug99</strain>
    </source>
</reference>
<feature type="domain" description="Reverse transcriptase" evidence="2">
    <location>
        <begin position="526"/>
        <end position="800"/>
    </location>
</feature>
<protein>
    <recommendedName>
        <fullName evidence="6">Reverse transcriptase domain-containing protein</fullName>
    </recommendedName>
</protein>
<feature type="compositionally biased region" description="Pro residues" evidence="1">
    <location>
        <begin position="8"/>
        <end position="17"/>
    </location>
</feature>
<gene>
    <name evidence="4" type="ORF">PGTUg99_050034</name>
</gene>
<dbReference type="Gene3D" id="3.60.10.10">
    <property type="entry name" value="Endonuclease/exonuclease/phosphatase"/>
    <property type="match status" value="1"/>
</dbReference>
<feature type="region of interest" description="Disordered" evidence="1">
    <location>
        <begin position="1"/>
        <end position="20"/>
    </location>
</feature>
<name>A0A5B0RXE8_PUCGR</name>
<dbReference type="Pfam" id="PF00078">
    <property type="entry name" value="RVT_1"/>
    <property type="match status" value="1"/>
</dbReference>
<dbReference type="Pfam" id="PF14529">
    <property type="entry name" value="Exo_endo_phos_2"/>
    <property type="match status" value="1"/>
</dbReference>
<comment type="caution">
    <text evidence="4">The sequence shown here is derived from an EMBL/GenBank/DDBJ whole genome shotgun (WGS) entry which is preliminary data.</text>
</comment>
<dbReference type="Proteomes" id="UP000325313">
    <property type="component" value="Unassembled WGS sequence"/>
</dbReference>
<accession>A0A5B0RXE8</accession>
<dbReference type="Pfam" id="PF00075">
    <property type="entry name" value="RNase_H"/>
    <property type="match status" value="1"/>
</dbReference>
<dbReference type="InterPro" id="IPR002156">
    <property type="entry name" value="RNaseH_domain"/>
</dbReference>
<evidence type="ECO:0000259" key="2">
    <source>
        <dbReference type="PROSITE" id="PS50878"/>
    </source>
</evidence>
<sequence length="1314" mass="148153">MIGKNPQSPTPDLPTCPPNSQSSLPLTFTRSFTTQPSELSPHSFSILQLNCHNRKDTTYSVLHTESSCLAILLQEPWTNPIDHLPPTHTGWHRVTPIDQPSSIENRPRCCIYINKSIPSHHFHRLPNNSKFLTAASLTVNTHTPLRFAIISLYNPPFTFSAIPTLRDWLNSHNCRHTPTVLMMDSNLHNPRWNPPNYHHTHSASKDLIKLCGQKGYTLASPAGIPTFANSRGAQTTIDLCWINAQCKRRVQQCKVALNNHASDHQPIHLAISLEGKIHHPPSNRGLTPDRVDNSCFVTDLEQTIKSIPLPHSSDSIASIDAAVSRLTKGIQHCHKKQGTKPWKGSTRSNSWWVPHILDPLVKNRNRARRWMILSNSEEARHCYYAWQKEFKQKVEELKLLHWRRFLARTGDASAFQAYKFTKARQTTTVEPLYKPDKSLCTDVTEQAEMLFKGTSVIHSTCDLSDILPRHIDTTPPSFPPVTPAEVNRAIDSLPAKKAVGPDLIPNELLKMGKAQLTPFLTPLFNACLRHGHFPREWRTAVTAILRKAGKPDYSDPNAYRPIALLCTLGKLFEKILNERLLHWIETKDILPQGHMGGRRGRNLTDALIVFTSWVKHQWRKGKIVAGLFLDVKSAYPSVYTSRLIDHLHQLSCPGYLIPIISSFLSNQTTSMRLGDFVSSTFLIKEGLPQGSPLSVTLYILYNSGLLFNKTCMLDNHRISIGYVDDVVHLVAATSMDQAISLLQEEASRSLAWGRKFGAIFDPKKAVTMLFSCKTLTPPTFDFDGHTLSFQKSTRWLGIILDQRLTFSEHLKKVKSTGDLTIRQLERIAKSTYGLNTRLTRKLVISVLYSRILFGSIIWFNKKNAKSVAQVLDGLYHRACRLITGLFRQTPLVFVRKSSGLSSPVEIHIRNSHFYILRALTYPLSHPVLHIVKTELTTRQPSFPSPVHLLMTPTDQHSFPAEKMESIHPVPAPPWTKPISTILNSTDKRAEALQRIPQQLQQEIQNQTLVIFSDGSWIPEKGAGAAAVVHPSGASIAARLDPAESISNFETELIGIRLAMHMAQEVLEADLSCYYTDIAIFSDNQGALLRSADPISLTPGQYLYADNFFHMKLLGRTIRLYWCPGHEGIEANEKANTLAKTAALGEPLPDNCTLRQQKISTSLAMAKQIRRRQLKIPEALSDEDTRRFAFSKDCTKLLQTLDTQEKGLAAVILQLRADTAPLNNFLFKIKSILDPRCTNCFVVENAAHFLMFCSRYRKDRAILKRQLRLLKCRVNPNSFRSIMDNPKAMEAVANFILSTNRFPNIKKYGPTTEPP</sequence>